<evidence type="ECO:0000256" key="7">
    <source>
        <dbReference type="SAM" id="MobiDB-lite"/>
    </source>
</evidence>
<comment type="subcellular location">
    <subcellularLocation>
        <location evidence="1">Membrane</location>
    </subcellularLocation>
</comment>
<evidence type="ECO:0000313" key="11">
    <source>
        <dbReference type="Proteomes" id="UP001153069"/>
    </source>
</evidence>
<dbReference type="GO" id="GO:0004016">
    <property type="term" value="F:adenylate cyclase activity"/>
    <property type="evidence" value="ECO:0007669"/>
    <property type="project" value="TreeGrafter"/>
</dbReference>
<dbReference type="OrthoDB" id="10006362at2759"/>
<feature type="region of interest" description="Disordered" evidence="7">
    <location>
        <begin position="1"/>
        <end position="24"/>
    </location>
</feature>
<evidence type="ECO:0000256" key="5">
    <source>
        <dbReference type="ARBA" id="ARBA00023136"/>
    </source>
</evidence>
<sequence length="766" mass="85332">MSDTNAPTHPKTINMAGPTDDETSWHEDDAVHVEEGKQAEEIAKEETKAVGRIRLLAFGFLVLITIGVALAVYYFVSQAEHQSFEESFQDNSEKVLKSIGGVFDLTLGAVDSFTVDLVSYAHDTGKVWPQVALPNFGVRSKKLRSLSKAVHLGFYPVVKTEQRAEYEKFTAENNQWVNETIRTQDQDEEFEGDIVYDWEPLNFIHGAEGPVQYDGPYVPQWQTAPVVPKFPYFPYNWDLMYLPFSRLAVEEVIASQSVVIQKTFNVADPNDEAAVVQDEIFASWVKEFLPKGSEQHKEPSILVYYPIVDTVADSVNVANQKQNNEVVALFGMTVSWKDLLVDILPPGEDGIVVTFDNCDQSFTYQINGPKAHYMGRGDLHDDKYEHLIRTAELANLHGYDEASSYSGFSLSTNYCPYNIRVYPSQAMEDKHTSSNPIIFMFIAIFIFAFTSALFLTYDALVEKRQKKVMTTAVQSTEIVSSLFPSNVRDRLYPTSQAKEPAINARASSSAFSTKRIQDFINTSNTSGSAPDPSNKTQSSPIADSFTDCTVLFADICGFTAWSAKRQPEQVFELLETLYGAFDLSAQRRRVFKIETIGDCYVAITGCPDPNPKHCEVMCRFARDCLTKMHVLLTELSHSLGEDTAALNFRVGLHSGAVTAGVLRGAKARFQLFGDTVNTCARIESSGEAGRIHASQSTADCLIAAGHDSWLTMREDKVHAKGKGEMQTWWVTPKSSRAYTASTDDASSIIFENDHSEVFPLDPNVDC</sequence>
<dbReference type="Gene3D" id="3.30.70.1230">
    <property type="entry name" value="Nucleotide cyclase"/>
    <property type="match status" value="1"/>
</dbReference>
<name>A0A9N8E9M7_9STRA</name>
<dbReference type="SMART" id="SM00044">
    <property type="entry name" value="CYCc"/>
    <property type="match status" value="1"/>
</dbReference>
<dbReference type="CDD" id="cd07302">
    <property type="entry name" value="CHD"/>
    <property type="match status" value="1"/>
</dbReference>
<comment type="caution">
    <text evidence="10">The sequence shown here is derived from an EMBL/GenBank/DDBJ whole genome shotgun (WGS) entry which is preliminary data.</text>
</comment>
<feature type="transmembrane region" description="Helical" evidence="8">
    <location>
        <begin position="55"/>
        <end position="76"/>
    </location>
</feature>
<dbReference type="Pfam" id="PF00211">
    <property type="entry name" value="Guanylate_cyc"/>
    <property type="match status" value="1"/>
</dbReference>
<dbReference type="GO" id="GO:0005886">
    <property type="term" value="C:plasma membrane"/>
    <property type="evidence" value="ECO:0007669"/>
    <property type="project" value="TreeGrafter"/>
</dbReference>
<dbReference type="Proteomes" id="UP001153069">
    <property type="component" value="Unassembled WGS sequence"/>
</dbReference>
<protein>
    <submittedName>
        <fullName evidence="10">Receptor-type guanylate cyclase gcy</fullName>
    </submittedName>
</protein>
<feature type="transmembrane region" description="Helical" evidence="8">
    <location>
        <begin position="437"/>
        <end position="457"/>
    </location>
</feature>
<dbReference type="GO" id="GO:0001653">
    <property type="term" value="F:peptide receptor activity"/>
    <property type="evidence" value="ECO:0007669"/>
    <property type="project" value="TreeGrafter"/>
</dbReference>
<reference evidence="10" key="1">
    <citation type="submission" date="2020-06" db="EMBL/GenBank/DDBJ databases">
        <authorList>
            <consortium name="Plant Systems Biology data submission"/>
        </authorList>
    </citation>
    <scope>NUCLEOTIDE SEQUENCE</scope>
    <source>
        <strain evidence="10">D6</strain>
    </source>
</reference>
<evidence type="ECO:0000256" key="4">
    <source>
        <dbReference type="ARBA" id="ARBA00022989"/>
    </source>
</evidence>
<evidence type="ECO:0000256" key="1">
    <source>
        <dbReference type="ARBA" id="ARBA00004370"/>
    </source>
</evidence>
<dbReference type="InterPro" id="IPR001054">
    <property type="entry name" value="A/G_cyclase"/>
</dbReference>
<dbReference type="InterPro" id="IPR050401">
    <property type="entry name" value="Cyclic_nucleotide_synthase"/>
</dbReference>
<evidence type="ECO:0000256" key="6">
    <source>
        <dbReference type="ARBA" id="ARBA00023239"/>
    </source>
</evidence>
<accession>A0A9N8E9M7</accession>
<evidence type="ECO:0000313" key="10">
    <source>
        <dbReference type="EMBL" id="CAB9515206.1"/>
    </source>
</evidence>
<dbReference type="GO" id="GO:0004383">
    <property type="term" value="F:guanylate cyclase activity"/>
    <property type="evidence" value="ECO:0007669"/>
    <property type="project" value="TreeGrafter"/>
</dbReference>
<keyword evidence="10" id="KW-0675">Receptor</keyword>
<evidence type="ECO:0000256" key="8">
    <source>
        <dbReference type="SAM" id="Phobius"/>
    </source>
</evidence>
<dbReference type="PROSITE" id="PS50125">
    <property type="entry name" value="GUANYLATE_CYCLASE_2"/>
    <property type="match status" value="1"/>
</dbReference>
<gene>
    <name evidence="10" type="ORF">SEMRO_699_G189490.1</name>
</gene>
<dbReference type="EMBL" id="CAICTM010000698">
    <property type="protein sequence ID" value="CAB9515206.1"/>
    <property type="molecule type" value="Genomic_DNA"/>
</dbReference>
<organism evidence="10 11">
    <name type="scientific">Seminavis robusta</name>
    <dbReference type="NCBI Taxonomy" id="568900"/>
    <lineage>
        <taxon>Eukaryota</taxon>
        <taxon>Sar</taxon>
        <taxon>Stramenopiles</taxon>
        <taxon>Ochrophyta</taxon>
        <taxon>Bacillariophyta</taxon>
        <taxon>Bacillariophyceae</taxon>
        <taxon>Bacillariophycidae</taxon>
        <taxon>Naviculales</taxon>
        <taxon>Naviculaceae</taxon>
        <taxon>Seminavis</taxon>
    </lineage>
</organism>
<keyword evidence="3" id="KW-0547">Nucleotide-binding</keyword>
<keyword evidence="5 8" id="KW-0472">Membrane</keyword>
<evidence type="ECO:0000256" key="2">
    <source>
        <dbReference type="ARBA" id="ARBA00022692"/>
    </source>
</evidence>
<dbReference type="SUPFAM" id="SSF55073">
    <property type="entry name" value="Nucleotide cyclase"/>
    <property type="match status" value="1"/>
</dbReference>
<dbReference type="GO" id="GO:0007168">
    <property type="term" value="P:receptor guanylyl cyclase signaling pathway"/>
    <property type="evidence" value="ECO:0007669"/>
    <property type="project" value="TreeGrafter"/>
</dbReference>
<dbReference type="PANTHER" id="PTHR11920">
    <property type="entry name" value="GUANYLYL CYCLASE"/>
    <property type="match status" value="1"/>
</dbReference>
<dbReference type="InterPro" id="IPR029787">
    <property type="entry name" value="Nucleotide_cyclase"/>
</dbReference>
<keyword evidence="6" id="KW-0456">Lyase</keyword>
<dbReference type="AlphaFoldDB" id="A0A9N8E9M7"/>
<feature type="domain" description="Guanylate cyclase" evidence="9">
    <location>
        <begin position="549"/>
        <end position="683"/>
    </location>
</feature>
<dbReference type="GO" id="GO:0035556">
    <property type="term" value="P:intracellular signal transduction"/>
    <property type="evidence" value="ECO:0007669"/>
    <property type="project" value="InterPro"/>
</dbReference>
<evidence type="ECO:0000259" key="9">
    <source>
        <dbReference type="PROSITE" id="PS50125"/>
    </source>
</evidence>
<keyword evidence="2 8" id="KW-0812">Transmembrane</keyword>
<proteinExistence type="predicted"/>
<dbReference type="PANTHER" id="PTHR11920:SF335">
    <property type="entry name" value="GUANYLATE CYCLASE"/>
    <property type="match status" value="1"/>
</dbReference>
<dbReference type="GO" id="GO:0000166">
    <property type="term" value="F:nucleotide binding"/>
    <property type="evidence" value="ECO:0007669"/>
    <property type="project" value="UniProtKB-KW"/>
</dbReference>
<keyword evidence="4 8" id="KW-1133">Transmembrane helix</keyword>
<keyword evidence="11" id="KW-1185">Reference proteome</keyword>
<evidence type="ECO:0000256" key="3">
    <source>
        <dbReference type="ARBA" id="ARBA00022741"/>
    </source>
</evidence>